<name>A0A9J5YJ82_SOLCO</name>
<keyword evidence="1" id="KW-0812">Transmembrane</keyword>
<proteinExistence type="predicted"/>
<dbReference type="AlphaFoldDB" id="A0A9J5YJ82"/>
<evidence type="ECO:0000256" key="1">
    <source>
        <dbReference type="SAM" id="Phobius"/>
    </source>
</evidence>
<gene>
    <name evidence="2" type="ORF">H5410_031201</name>
</gene>
<organism evidence="2 3">
    <name type="scientific">Solanum commersonii</name>
    <name type="common">Commerson's wild potato</name>
    <name type="synonym">Commerson's nightshade</name>
    <dbReference type="NCBI Taxonomy" id="4109"/>
    <lineage>
        <taxon>Eukaryota</taxon>
        <taxon>Viridiplantae</taxon>
        <taxon>Streptophyta</taxon>
        <taxon>Embryophyta</taxon>
        <taxon>Tracheophyta</taxon>
        <taxon>Spermatophyta</taxon>
        <taxon>Magnoliopsida</taxon>
        <taxon>eudicotyledons</taxon>
        <taxon>Gunneridae</taxon>
        <taxon>Pentapetalae</taxon>
        <taxon>asterids</taxon>
        <taxon>lamiids</taxon>
        <taxon>Solanales</taxon>
        <taxon>Solanaceae</taxon>
        <taxon>Solanoideae</taxon>
        <taxon>Solaneae</taxon>
        <taxon>Solanum</taxon>
    </lineage>
</organism>
<comment type="caution">
    <text evidence="2">The sequence shown here is derived from an EMBL/GenBank/DDBJ whole genome shotgun (WGS) entry which is preliminary data.</text>
</comment>
<accession>A0A9J5YJ82</accession>
<feature type="transmembrane region" description="Helical" evidence="1">
    <location>
        <begin position="159"/>
        <end position="175"/>
    </location>
</feature>
<keyword evidence="1" id="KW-1133">Transmembrane helix</keyword>
<keyword evidence="1" id="KW-0472">Membrane</keyword>
<reference evidence="2 3" key="1">
    <citation type="submission" date="2020-09" db="EMBL/GenBank/DDBJ databases">
        <title>De no assembly of potato wild relative species, Solanum commersonii.</title>
        <authorList>
            <person name="Cho K."/>
        </authorList>
    </citation>
    <scope>NUCLEOTIDE SEQUENCE [LARGE SCALE GENOMIC DNA]</scope>
    <source>
        <strain evidence="2">LZ3.2</strain>
        <tissue evidence="2">Leaf</tissue>
    </source>
</reference>
<protein>
    <submittedName>
        <fullName evidence="2">Uncharacterized protein</fullName>
    </submittedName>
</protein>
<dbReference type="EMBL" id="JACXVP010000006">
    <property type="protein sequence ID" value="KAG5599831.1"/>
    <property type="molecule type" value="Genomic_DNA"/>
</dbReference>
<evidence type="ECO:0000313" key="3">
    <source>
        <dbReference type="Proteomes" id="UP000824120"/>
    </source>
</evidence>
<evidence type="ECO:0000313" key="2">
    <source>
        <dbReference type="EMBL" id="KAG5599831.1"/>
    </source>
</evidence>
<sequence>MGSSRTPTCRMKTSLRITPLTLSSLVLGYDTLGIQETQVQILGDETLFFFKFQNPLKLRAKKKFSKISVAADHSTTLVGIANQLGDSPFDVVHRRLAPSFSIIMLWVIGRHSTASWNISVMHRLLPFSTDLIFSFKAQYTGTKCEVRPFGDSPSGLGDPHAFIFFVLSAFLFLFAK</sequence>
<dbReference type="Proteomes" id="UP000824120">
    <property type="component" value="Chromosome 6"/>
</dbReference>
<keyword evidence="3" id="KW-1185">Reference proteome</keyword>